<organism evidence="2">
    <name type="scientific">Arion vulgaris</name>
    <dbReference type="NCBI Taxonomy" id="1028688"/>
    <lineage>
        <taxon>Eukaryota</taxon>
        <taxon>Metazoa</taxon>
        <taxon>Spiralia</taxon>
        <taxon>Lophotrochozoa</taxon>
        <taxon>Mollusca</taxon>
        <taxon>Gastropoda</taxon>
        <taxon>Heterobranchia</taxon>
        <taxon>Euthyneura</taxon>
        <taxon>Panpulmonata</taxon>
        <taxon>Eupulmonata</taxon>
        <taxon>Stylommatophora</taxon>
        <taxon>Helicina</taxon>
        <taxon>Arionoidea</taxon>
        <taxon>Arionidae</taxon>
        <taxon>Arion</taxon>
    </lineage>
</organism>
<keyword evidence="1" id="KW-0472">Membrane</keyword>
<sequence length="67" mass="6987">MGDSSCTSMAKGLLMFAGVCYLISAGGLSYLGVWAFSTYDHFDEIADPTLTLLPAGIILGASAFMCI</sequence>
<dbReference type="EMBL" id="HACG01039363">
    <property type="protein sequence ID" value="CEK86228.1"/>
    <property type="molecule type" value="Transcribed_RNA"/>
</dbReference>
<feature type="non-terminal residue" evidence="2">
    <location>
        <position position="67"/>
    </location>
</feature>
<reference evidence="2" key="1">
    <citation type="submission" date="2014-12" db="EMBL/GenBank/DDBJ databases">
        <title>Insight into the proteome of Arion vulgaris.</title>
        <authorList>
            <person name="Aradska J."/>
            <person name="Bulat T."/>
            <person name="Smidak R."/>
            <person name="Sarate P."/>
            <person name="Gangsoo J."/>
            <person name="Sialana F."/>
            <person name="Bilban M."/>
            <person name="Lubec G."/>
        </authorList>
    </citation>
    <scope>NUCLEOTIDE SEQUENCE</scope>
    <source>
        <tissue evidence="2">Skin</tissue>
    </source>
</reference>
<evidence type="ECO:0000313" key="2">
    <source>
        <dbReference type="EMBL" id="CEK86228.1"/>
    </source>
</evidence>
<feature type="transmembrane region" description="Helical" evidence="1">
    <location>
        <begin position="48"/>
        <end position="66"/>
    </location>
</feature>
<keyword evidence="1" id="KW-0812">Transmembrane</keyword>
<feature type="transmembrane region" description="Helical" evidence="1">
    <location>
        <begin position="12"/>
        <end position="36"/>
    </location>
</feature>
<accession>A0A0B7AZK6</accession>
<keyword evidence="1" id="KW-1133">Transmembrane helix</keyword>
<proteinExistence type="predicted"/>
<name>A0A0B7AZK6_9EUPU</name>
<protein>
    <submittedName>
        <fullName evidence="2">Uncharacterized protein</fullName>
    </submittedName>
</protein>
<evidence type="ECO:0000256" key="1">
    <source>
        <dbReference type="SAM" id="Phobius"/>
    </source>
</evidence>
<dbReference type="AlphaFoldDB" id="A0A0B7AZK6"/>
<gene>
    <name evidence="2" type="primary">ORF152649</name>
</gene>